<protein>
    <recommendedName>
        <fullName evidence="4">DUF1963 domain-containing protein</fullName>
    </recommendedName>
</protein>
<dbReference type="InterPro" id="IPR015315">
    <property type="entry name" value="DUF1963"/>
</dbReference>
<dbReference type="InterPro" id="IPR035948">
    <property type="entry name" value="YwqG-like_sf"/>
</dbReference>
<accession>A0ABN4PMM1</accession>
<organism evidence="2 3">
    <name type="scientific">Streptomyces ambofaciens</name>
    <dbReference type="NCBI Taxonomy" id="1889"/>
    <lineage>
        <taxon>Bacteria</taxon>
        <taxon>Bacillati</taxon>
        <taxon>Actinomycetota</taxon>
        <taxon>Actinomycetes</taxon>
        <taxon>Kitasatosporales</taxon>
        <taxon>Streptomycetaceae</taxon>
        <taxon>Streptomyces</taxon>
    </lineage>
</organism>
<reference evidence="2 3" key="2">
    <citation type="journal article" date="2016" name="Genome Announc.">
        <title>Complete Genome Sequence of Streptomyces ambofaciens DSM 40697, a Paradigm for Genome Plasticity Studies.</title>
        <authorList>
            <person name="Thibessard A."/>
            <person name="Leblond P."/>
        </authorList>
    </citation>
    <scope>NUCLEOTIDE SEQUENCE [LARGE SCALE GENOMIC DNA]</scope>
    <source>
        <strain evidence="2 3">DSM 40697</strain>
    </source>
</reference>
<dbReference type="Gene3D" id="2.30.320.10">
    <property type="entry name" value="YwqG-like"/>
    <property type="match status" value="1"/>
</dbReference>
<evidence type="ECO:0008006" key="4">
    <source>
        <dbReference type="Google" id="ProtNLM"/>
    </source>
</evidence>
<dbReference type="RefSeq" id="WP_063484139.1">
    <property type="nucleotide sequence ID" value="NZ_CP012949.1"/>
</dbReference>
<proteinExistence type="predicted"/>
<gene>
    <name evidence="2" type="ORF">SAM40697_6570</name>
</gene>
<feature type="compositionally biased region" description="Low complexity" evidence="1">
    <location>
        <begin position="121"/>
        <end position="136"/>
    </location>
</feature>
<dbReference type="Proteomes" id="UP000076720">
    <property type="component" value="Chromosome"/>
</dbReference>
<name>A0ABN4PMM1_STRAM</name>
<sequence length="263" mass="28635">MFEKDLAVAAELFRAQAAARNLPPQTVEAFIRGVRPAIHLAESNGPRCVGQRGGDPSLPLGAPIPANPFVFSIDCALLPEGATDLPLPPDGRLLFFASVEWDGNGEGITSDAVRYVPAGAPTRPRPSTGPSSTQRPYRQRPLGIVGSGLSALDSYDFARKQWGEEHDEEQEDLALKLGEVWQRATDPQLLDVSGPIQLGGNAMATELDELLEAEDGEDWVNLASWTCQDEDLDSIESATVVWAIQRHDLAALRFNRVFTHQEQ</sequence>
<evidence type="ECO:0000256" key="1">
    <source>
        <dbReference type="SAM" id="MobiDB-lite"/>
    </source>
</evidence>
<feature type="region of interest" description="Disordered" evidence="1">
    <location>
        <begin position="112"/>
        <end position="140"/>
    </location>
</feature>
<dbReference type="SUPFAM" id="SSF103032">
    <property type="entry name" value="Hypothetical protein YwqG"/>
    <property type="match status" value="1"/>
</dbReference>
<evidence type="ECO:0000313" key="3">
    <source>
        <dbReference type="Proteomes" id="UP000076720"/>
    </source>
</evidence>
<evidence type="ECO:0000313" key="2">
    <source>
        <dbReference type="EMBL" id="ANB10523.1"/>
    </source>
</evidence>
<keyword evidence="3" id="KW-1185">Reference proteome</keyword>
<dbReference type="EMBL" id="CP012949">
    <property type="protein sequence ID" value="ANB10523.1"/>
    <property type="molecule type" value="Genomic_DNA"/>
</dbReference>
<dbReference type="Pfam" id="PF09234">
    <property type="entry name" value="DUF1963"/>
    <property type="match status" value="1"/>
</dbReference>
<reference evidence="3" key="1">
    <citation type="submission" date="2015-10" db="EMBL/GenBank/DDBJ databases">
        <title>Complete genome sequence of Streptomyces ambofaciens DSM 40697.</title>
        <authorList>
            <person name="Thibessard A."/>
            <person name="Leblond P."/>
        </authorList>
    </citation>
    <scope>NUCLEOTIDE SEQUENCE [LARGE SCALE GENOMIC DNA]</scope>
    <source>
        <strain evidence="3">DSM 40697</strain>
    </source>
</reference>